<dbReference type="EMBL" id="FOCO01000102">
    <property type="protein sequence ID" value="SEO32975.1"/>
    <property type="molecule type" value="Genomic_DNA"/>
</dbReference>
<dbReference type="Proteomes" id="UP000183002">
    <property type="component" value="Unassembled WGS sequence"/>
</dbReference>
<protein>
    <submittedName>
        <fullName evidence="2">Uncharacterized protein</fullName>
    </submittedName>
</protein>
<keyword evidence="1" id="KW-1133">Transmembrane helix</keyword>
<evidence type="ECO:0000256" key="1">
    <source>
        <dbReference type="SAM" id="Phobius"/>
    </source>
</evidence>
<evidence type="ECO:0000313" key="3">
    <source>
        <dbReference type="Proteomes" id="UP000183002"/>
    </source>
</evidence>
<dbReference type="AlphaFoldDB" id="A0A1H8NTL3"/>
<sequence>MELGKVDLDTIVVALLTVLGFWLQYCNFEGKLSKRDKRDLFIRTVDEPMCQLLRELDKAVSLAHALIRAKDEATSSVLFTLLMATNRDLARTVNRLSKGKYDFGEGWISVDLAGLEDATALIDHDLHQPVEMKKIISEIALLDRDFKVILDGCRSKVGI</sequence>
<accession>A0A1H8NTL3</accession>
<feature type="transmembrane region" description="Helical" evidence="1">
    <location>
        <begin position="6"/>
        <end position="28"/>
    </location>
</feature>
<organism evidence="2 3">
    <name type="scientific">Pseudorhodobacter antarcticus</name>
    <dbReference type="NCBI Taxonomy" id="1077947"/>
    <lineage>
        <taxon>Bacteria</taxon>
        <taxon>Pseudomonadati</taxon>
        <taxon>Pseudomonadota</taxon>
        <taxon>Alphaproteobacteria</taxon>
        <taxon>Rhodobacterales</taxon>
        <taxon>Paracoccaceae</taxon>
        <taxon>Pseudorhodobacter</taxon>
    </lineage>
</organism>
<reference evidence="2 3" key="1">
    <citation type="submission" date="2016-10" db="EMBL/GenBank/DDBJ databases">
        <authorList>
            <person name="de Groot N.N."/>
        </authorList>
    </citation>
    <scope>NUCLEOTIDE SEQUENCE [LARGE SCALE GENOMIC DNA]</scope>
    <source>
        <strain evidence="2 3">CGMCC 1.10836</strain>
    </source>
</reference>
<keyword evidence="3" id="KW-1185">Reference proteome</keyword>
<name>A0A1H8NTL3_9RHOB</name>
<proteinExistence type="predicted"/>
<keyword evidence="1" id="KW-0812">Transmembrane</keyword>
<gene>
    <name evidence="2" type="ORF">SAMN05216227_11022</name>
</gene>
<dbReference type="RefSeq" id="WP_050520545.1">
    <property type="nucleotide sequence ID" value="NZ_FOCO01000102.1"/>
</dbReference>
<evidence type="ECO:0000313" key="2">
    <source>
        <dbReference type="EMBL" id="SEO32975.1"/>
    </source>
</evidence>
<keyword evidence="1" id="KW-0472">Membrane</keyword>